<organism evidence="6 7">
    <name type="scientific">Rhodocytophaga rosea</name>
    <dbReference type="NCBI Taxonomy" id="2704465"/>
    <lineage>
        <taxon>Bacteria</taxon>
        <taxon>Pseudomonadati</taxon>
        <taxon>Bacteroidota</taxon>
        <taxon>Cytophagia</taxon>
        <taxon>Cytophagales</taxon>
        <taxon>Rhodocytophagaceae</taxon>
        <taxon>Rhodocytophaga</taxon>
    </lineage>
</organism>
<dbReference type="Pfam" id="PF04193">
    <property type="entry name" value="PQ-loop"/>
    <property type="match status" value="1"/>
</dbReference>
<dbReference type="GO" id="GO:0051119">
    <property type="term" value="F:sugar transmembrane transporter activity"/>
    <property type="evidence" value="ECO:0007669"/>
    <property type="project" value="InterPro"/>
</dbReference>
<name>A0A6C0GVH3_9BACT</name>
<keyword evidence="2 5" id="KW-0812">Transmembrane</keyword>
<sequence>MFSIETVGLIAGALTTVSFVPQVIKTWRSRSAKDLSLSMFTLFCAGLILWLIYGIALSSLAIIIANAFTLVLAICLLVFKFTFKN</sequence>
<evidence type="ECO:0000313" key="7">
    <source>
        <dbReference type="Proteomes" id="UP000480178"/>
    </source>
</evidence>
<evidence type="ECO:0000256" key="3">
    <source>
        <dbReference type="ARBA" id="ARBA00022989"/>
    </source>
</evidence>
<gene>
    <name evidence="6" type="ORF">GXP67_32365</name>
</gene>
<evidence type="ECO:0000256" key="1">
    <source>
        <dbReference type="ARBA" id="ARBA00004141"/>
    </source>
</evidence>
<evidence type="ECO:0008006" key="8">
    <source>
        <dbReference type="Google" id="ProtNLM"/>
    </source>
</evidence>
<comment type="subcellular location">
    <subcellularLocation>
        <location evidence="1">Membrane</location>
        <topology evidence="1">Multi-pass membrane protein</topology>
    </subcellularLocation>
</comment>
<dbReference type="NCBIfam" id="NF037968">
    <property type="entry name" value="SemiSWEET_2"/>
    <property type="match status" value="1"/>
</dbReference>
<dbReference type="InterPro" id="IPR047662">
    <property type="entry name" value="SemiSWEET"/>
</dbReference>
<dbReference type="InterPro" id="IPR006603">
    <property type="entry name" value="PQ-loop_rpt"/>
</dbReference>
<dbReference type="Gene3D" id="1.20.1280.290">
    <property type="match status" value="1"/>
</dbReference>
<dbReference type="GO" id="GO:0016020">
    <property type="term" value="C:membrane"/>
    <property type="evidence" value="ECO:0007669"/>
    <property type="project" value="UniProtKB-SubCell"/>
</dbReference>
<evidence type="ECO:0000256" key="4">
    <source>
        <dbReference type="ARBA" id="ARBA00023136"/>
    </source>
</evidence>
<dbReference type="EMBL" id="CP048222">
    <property type="protein sequence ID" value="QHT72245.1"/>
    <property type="molecule type" value="Genomic_DNA"/>
</dbReference>
<feature type="transmembrane region" description="Helical" evidence="5">
    <location>
        <begin position="6"/>
        <end position="24"/>
    </location>
</feature>
<feature type="transmembrane region" description="Helical" evidence="5">
    <location>
        <begin position="36"/>
        <end position="53"/>
    </location>
</feature>
<evidence type="ECO:0000256" key="5">
    <source>
        <dbReference type="SAM" id="Phobius"/>
    </source>
</evidence>
<keyword evidence="3 5" id="KW-1133">Transmembrane helix</keyword>
<protein>
    <recommendedName>
        <fullName evidence="8">SemiSWEET transporter</fullName>
    </recommendedName>
</protein>
<evidence type="ECO:0000313" key="6">
    <source>
        <dbReference type="EMBL" id="QHT72245.1"/>
    </source>
</evidence>
<dbReference type="KEGG" id="rhoz:GXP67_32365"/>
<evidence type="ECO:0000256" key="2">
    <source>
        <dbReference type="ARBA" id="ARBA00022692"/>
    </source>
</evidence>
<feature type="transmembrane region" description="Helical" evidence="5">
    <location>
        <begin position="59"/>
        <end position="79"/>
    </location>
</feature>
<reference evidence="6 7" key="1">
    <citation type="submission" date="2020-01" db="EMBL/GenBank/DDBJ databases">
        <authorList>
            <person name="Kim M.K."/>
        </authorList>
    </citation>
    <scope>NUCLEOTIDE SEQUENCE [LARGE SCALE GENOMIC DNA]</scope>
    <source>
        <strain evidence="6 7">172606-1</strain>
    </source>
</reference>
<dbReference type="SMART" id="SM00679">
    <property type="entry name" value="CTNS"/>
    <property type="match status" value="1"/>
</dbReference>
<accession>A0A6C0GVH3</accession>
<dbReference type="Proteomes" id="UP000480178">
    <property type="component" value="Chromosome"/>
</dbReference>
<keyword evidence="4 5" id="KW-0472">Membrane</keyword>
<dbReference type="AlphaFoldDB" id="A0A6C0GVH3"/>
<keyword evidence="7" id="KW-1185">Reference proteome</keyword>
<proteinExistence type="predicted"/>